<name>A0A067PQ37_9AGAM</name>
<dbReference type="GO" id="GO:0016491">
    <property type="term" value="F:oxidoreductase activity"/>
    <property type="evidence" value="ECO:0007669"/>
    <property type="project" value="UniProtKB-KW"/>
</dbReference>
<dbReference type="Gene3D" id="3.40.50.720">
    <property type="entry name" value="NAD(P)-binding Rossmann-like Domain"/>
    <property type="match status" value="1"/>
</dbReference>
<dbReference type="AlphaFoldDB" id="A0A067PQ37"/>
<gene>
    <name evidence="3" type="ORF">JAAARDRAFT_61970</name>
</gene>
<dbReference type="EMBL" id="KL197740">
    <property type="protein sequence ID" value="KDQ52431.1"/>
    <property type="molecule type" value="Genomic_DNA"/>
</dbReference>
<dbReference type="Proteomes" id="UP000027265">
    <property type="component" value="Unassembled WGS sequence"/>
</dbReference>
<dbReference type="STRING" id="933084.A0A067PQ37"/>
<evidence type="ECO:0000313" key="4">
    <source>
        <dbReference type="Proteomes" id="UP000027265"/>
    </source>
</evidence>
<evidence type="ECO:0000313" key="3">
    <source>
        <dbReference type="EMBL" id="KDQ52431.1"/>
    </source>
</evidence>
<keyword evidence="4" id="KW-1185">Reference proteome</keyword>
<proteinExistence type="inferred from homology"/>
<organism evidence="3 4">
    <name type="scientific">Jaapia argillacea MUCL 33604</name>
    <dbReference type="NCBI Taxonomy" id="933084"/>
    <lineage>
        <taxon>Eukaryota</taxon>
        <taxon>Fungi</taxon>
        <taxon>Dikarya</taxon>
        <taxon>Basidiomycota</taxon>
        <taxon>Agaricomycotina</taxon>
        <taxon>Agaricomycetes</taxon>
        <taxon>Agaricomycetidae</taxon>
        <taxon>Jaapiales</taxon>
        <taxon>Jaapiaceae</taxon>
        <taxon>Jaapia</taxon>
    </lineage>
</organism>
<comment type="similarity">
    <text evidence="1">Belongs to the short-chain dehydrogenases/reductases (SDR) family.</text>
</comment>
<dbReference type="PANTHER" id="PTHR43669:SF4">
    <property type="entry name" value="SHORT-CHAIN DEHYDROGENASE"/>
    <property type="match status" value="1"/>
</dbReference>
<protein>
    <recommendedName>
        <fullName evidence="5">NAD(P)-binding domain-containing protein</fullName>
    </recommendedName>
</protein>
<dbReference type="InterPro" id="IPR036291">
    <property type="entry name" value="NAD(P)-bd_dom_sf"/>
</dbReference>
<sequence>MTSPIALILGAGSGVGKAVALKLHQHGYKVTLGSRNPDVKIVREGGFLPLTVDVTKPDTIENAFTRVEKEMGYPASVVVYNAAYFALLPVSKDPLSLPRSDFEEAIAVGTGVFTAAQQALAGFRSSQSDLPKVFIVTGNIMPFGRASPAFMTVGVQKKLSAHIVELCASAYAKEGFRFYFASQVNSEGKPPGPEFSAEAHGRAYWNLIQSKDQVRWDHRFTKNGSVFGGY</sequence>
<dbReference type="SUPFAM" id="SSF51735">
    <property type="entry name" value="NAD(P)-binding Rossmann-fold domains"/>
    <property type="match status" value="1"/>
</dbReference>
<evidence type="ECO:0008006" key="5">
    <source>
        <dbReference type="Google" id="ProtNLM"/>
    </source>
</evidence>
<dbReference type="OrthoDB" id="5336600at2759"/>
<dbReference type="InterPro" id="IPR002347">
    <property type="entry name" value="SDR_fam"/>
</dbReference>
<dbReference type="Pfam" id="PF13561">
    <property type="entry name" value="adh_short_C2"/>
    <property type="match status" value="1"/>
</dbReference>
<evidence type="ECO:0000256" key="1">
    <source>
        <dbReference type="ARBA" id="ARBA00006484"/>
    </source>
</evidence>
<dbReference type="CDD" id="cd05233">
    <property type="entry name" value="SDR_c"/>
    <property type="match status" value="1"/>
</dbReference>
<dbReference type="PANTHER" id="PTHR43669">
    <property type="entry name" value="5-KETO-D-GLUCONATE 5-REDUCTASE"/>
    <property type="match status" value="1"/>
</dbReference>
<reference evidence="4" key="1">
    <citation type="journal article" date="2014" name="Proc. Natl. Acad. Sci. U.S.A.">
        <title>Extensive sampling of basidiomycete genomes demonstrates inadequacy of the white-rot/brown-rot paradigm for wood decay fungi.</title>
        <authorList>
            <person name="Riley R."/>
            <person name="Salamov A.A."/>
            <person name="Brown D.W."/>
            <person name="Nagy L.G."/>
            <person name="Floudas D."/>
            <person name="Held B.W."/>
            <person name="Levasseur A."/>
            <person name="Lombard V."/>
            <person name="Morin E."/>
            <person name="Otillar R."/>
            <person name="Lindquist E.A."/>
            <person name="Sun H."/>
            <person name="LaButti K.M."/>
            <person name="Schmutz J."/>
            <person name="Jabbour D."/>
            <person name="Luo H."/>
            <person name="Baker S.E."/>
            <person name="Pisabarro A.G."/>
            <person name="Walton J.D."/>
            <person name="Blanchette R.A."/>
            <person name="Henrissat B."/>
            <person name="Martin F."/>
            <person name="Cullen D."/>
            <person name="Hibbett D.S."/>
            <person name="Grigoriev I.V."/>
        </authorList>
    </citation>
    <scope>NUCLEOTIDE SEQUENCE [LARGE SCALE GENOMIC DNA]</scope>
    <source>
        <strain evidence="4">MUCL 33604</strain>
    </source>
</reference>
<dbReference type="HOGENOM" id="CLU_103010_0_0_1"/>
<dbReference type="InParanoid" id="A0A067PQ37"/>
<keyword evidence="2" id="KW-0560">Oxidoreductase</keyword>
<evidence type="ECO:0000256" key="2">
    <source>
        <dbReference type="ARBA" id="ARBA00023002"/>
    </source>
</evidence>
<accession>A0A067PQ37</accession>